<organism evidence="1 2">
    <name type="scientific">Haloplanus ruber</name>
    <dbReference type="NCBI Taxonomy" id="869892"/>
    <lineage>
        <taxon>Archaea</taxon>
        <taxon>Methanobacteriati</taxon>
        <taxon>Methanobacteriota</taxon>
        <taxon>Stenosarchaea group</taxon>
        <taxon>Halobacteria</taxon>
        <taxon>Halobacteriales</taxon>
        <taxon>Haloferacaceae</taxon>
        <taxon>Haloplanus</taxon>
    </lineage>
</organism>
<proteinExistence type="predicted"/>
<dbReference type="EMBL" id="JBHUDL010000008">
    <property type="protein sequence ID" value="MFD1633167.1"/>
    <property type="molecule type" value="Genomic_DNA"/>
</dbReference>
<comment type="caution">
    <text evidence="1">The sequence shown here is derived from an EMBL/GenBank/DDBJ whole genome shotgun (WGS) entry which is preliminary data.</text>
</comment>
<evidence type="ECO:0000313" key="1">
    <source>
        <dbReference type="EMBL" id="MFD1633167.1"/>
    </source>
</evidence>
<evidence type="ECO:0008006" key="3">
    <source>
        <dbReference type="Google" id="ProtNLM"/>
    </source>
</evidence>
<protein>
    <recommendedName>
        <fullName evidence="3">CopG family transcriptional regulator</fullName>
    </recommendedName>
</protein>
<keyword evidence="2" id="KW-1185">Reference proteome</keyword>
<accession>A0ABD6CV97</accession>
<dbReference type="RefSeq" id="WP_256405432.1">
    <property type="nucleotide sequence ID" value="NZ_CP187151.1"/>
</dbReference>
<dbReference type="Proteomes" id="UP001597075">
    <property type="component" value="Unassembled WGS sequence"/>
</dbReference>
<sequence>MRTQITLYGEDSEWFEDLKEDVGEQRDGNEPTNAELARLMMQQFNTDS</sequence>
<reference evidence="1 2" key="1">
    <citation type="journal article" date="2019" name="Int. J. Syst. Evol. Microbiol.">
        <title>The Global Catalogue of Microorganisms (GCM) 10K type strain sequencing project: providing services to taxonomists for standard genome sequencing and annotation.</title>
        <authorList>
            <consortium name="The Broad Institute Genomics Platform"/>
            <consortium name="The Broad Institute Genome Sequencing Center for Infectious Disease"/>
            <person name="Wu L."/>
            <person name="Ma J."/>
        </authorList>
    </citation>
    <scope>NUCLEOTIDE SEQUENCE [LARGE SCALE GENOMIC DNA]</scope>
    <source>
        <strain evidence="1 2">CGMCC 1.10594</strain>
    </source>
</reference>
<name>A0ABD6CV97_9EURY</name>
<evidence type="ECO:0000313" key="2">
    <source>
        <dbReference type="Proteomes" id="UP001597075"/>
    </source>
</evidence>
<gene>
    <name evidence="1" type="ORF">ACFSBJ_05390</name>
</gene>
<dbReference type="AlphaFoldDB" id="A0ABD6CV97"/>